<dbReference type="AlphaFoldDB" id="A0A081S2Y3"/>
<organism evidence="1 2">
    <name type="scientific">Marine Group I thaumarchaeote SCGC AAA799-E16</name>
    <dbReference type="NCBI Taxonomy" id="1502292"/>
    <lineage>
        <taxon>Archaea</taxon>
        <taxon>Nitrososphaerota</taxon>
        <taxon>Marine Group I</taxon>
    </lineage>
</organism>
<gene>
    <name evidence="1" type="ORF">AAA799E16_02079</name>
</gene>
<protein>
    <recommendedName>
        <fullName evidence="3">Blue copper domain-containing protein</fullName>
    </recommendedName>
</protein>
<comment type="caution">
    <text evidence="1">The sequence shown here is derived from an EMBL/GenBank/DDBJ whole genome shotgun (WGS) entry which is preliminary data.</text>
</comment>
<reference evidence="1 2" key="1">
    <citation type="submission" date="2014-06" db="EMBL/GenBank/DDBJ databases">
        <authorList>
            <person name="Ngugi D.K."/>
            <person name="Blom J."/>
            <person name="Alam I."/>
            <person name="Rashid M."/>
            <person name="Ba Alawi W."/>
            <person name="Zhang G."/>
            <person name="Hikmawan T."/>
            <person name="Guan Y."/>
            <person name="Antunes A."/>
            <person name="Siam R."/>
            <person name="Eldorry H."/>
            <person name="Bajic V."/>
            <person name="Stingl U."/>
        </authorList>
    </citation>
    <scope>NUCLEOTIDE SEQUENCE [LARGE SCALE GENOMIC DNA]</scope>
    <source>
        <strain evidence="1">SCGC AAA799-E16</strain>
    </source>
</reference>
<proteinExistence type="predicted"/>
<dbReference type="EMBL" id="JNVL01000154">
    <property type="protein sequence ID" value="KER05286.1"/>
    <property type="molecule type" value="Genomic_DNA"/>
</dbReference>
<dbReference type="Proteomes" id="UP000028027">
    <property type="component" value="Unassembled WGS sequence"/>
</dbReference>
<accession>A0A081S2Y3</accession>
<evidence type="ECO:0000313" key="1">
    <source>
        <dbReference type="EMBL" id="KER05286.1"/>
    </source>
</evidence>
<evidence type="ECO:0008006" key="3">
    <source>
        <dbReference type="Google" id="ProtNLM"/>
    </source>
</evidence>
<evidence type="ECO:0000313" key="2">
    <source>
        <dbReference type="Proteomes" id="UP000028027"/>
    </source>
</evidence>
<name>A0A081S2Y3_9ARCH</name>
<keyword evidence="2" id="KW-1185">Reference proteome</keyword>
<sequence length="71" mass="7808">MKKIVLFLVLSITLGISPNAFGYGLGDADSSIIEINGEKLKIKTVITPEVIEEENSQFELKIQLLNSVSEE</sequence>
<feature type="non-terminal residue" evidence="1">
    <location>
        <position position="71"/>
    </location>
</feature>